<comment type="caution">
    <text evidence="3">The sequence shown here is derived from an EMBL/GenBank/DDBJ whole genome shotgun (WGS) entry which is preliminary data.</text>
</comment>
<dbReference type="InterPro" id="IPR024498">
    <property type="entry name" value="DUF2786"/>
</dbReference>
<gene>
    <name evidence="3" type="ORF">ACFPPC_10825</name>
</gene>
<dbReference type="Proteomes" id="UP001596104">
    <property type="component" value="Unassembled WGS sequence"/>
</dbReference>
<name>A0ABW0H7H9_9HYPH</name>
<feature type="domain" description="DUF7168" evidence="2">
    <location>
        <begin position="48"/>
        <end position="185"/>
    </location>
</feature>
<dbReference type="Pfam" id="PF10979">
    <property type="entry name" value="DUF2786"/>
    <property type="match status" value="1"/>
</dbReference>
<dbReference type="RefSeq" id="WP_377008072.1">
    <property type="nucleotide sequence ID" value="NZ_JBHSLV010000019.1"/>
</dbReference>
<feature type="domain" description="DUF2786" evidence="1">
    <location>
        <begin position="7"/>
        <end position="46"/>
    </location>
</feature>
<organism evidence="3 4">
    <name type="scientific">Bosea vestrisii</name>
    <dbReference type="NCBI Taxonomy" id="151416"/>
    <lineage>
        <taxon>Bacteria</taxon>
        <taxon>Pseudomonadati</taxon>
        <taxon>Pseudomonadota</taxon>
        <taxon>Alphaproteobacteria</taxon>
        <taxon>Hyphomicrobiales</taxon>
        <taxon>Boseaceae</taxon>
        <taxon>Bosea</taxon>
    </lineage>
</organism>
<evidence type="ECO:0000313" key="4">
    <source>
        <dbReference type="Proteomes" id="UP001596104"/>
    </source>
</evidence>
<sequence length="230" mass="25352">MTPRERLRSKIAALQAKTEASGCTEAEAMAAAALAARLMAEHDFDQAEIEMTEATAADNSTRTTNRTTWRDKLSAAIAYYTNCAMLIRCDRGDILFVGREPGPDIAAYLRDVCFRAVDRALREFKTTPFYTRRRKLSTRRTAAADFVDGMVLRLTVRLAELFKPVRNESARQEAKQALAKREPNTVPVVLKDRKERYAGAGSAGWRAGADVGLHHGVGGSAAPFAIEDRS</sequence>
<dbReference type="Pfam" id="PF23771">
    <property type="entry name" value="DUF7168"/>
    <property type="match status" value="1"/>
</dbReference>
<accession>A0ABW0H7H9</accession>
<protein>
    <submittedName>
        <fullName evidence="3">DUF2786 domain-containing protein</fullName>
    </submittedName>
</protein>
<dbReference type="EMBL" id="JBHSLV010000019">
    <property type="protein sequence ID" value="MFC5393126.1"/>
    <property type="molecule type" value="Genomic_DNA"/>
</dbReference>
<evidence type="ECO:0000259" key="2">
    <source>
        <dbReference type="Pfam" id="PF23771"/>
    </source>
</evidence>
<dbReference type="InterPro" id="IPR055592">
    <property type="entry name" value="DUF7168"/>
</dbReference>
<evidence type="ECO:0000313" key="3">
    <source>
        <dbReference type="EMBL" id="MFC5393126.1"/>
    </source>
</evidence>
<reference evidence="4" key="1">
    <citation type="journal article" date="2019" name="Int. J. Syst. Evol. Microbiol.">
        <title>The Global Catalogue of Microorganisms (GCM) 10K type strain sequencing project: providing services to taxonomists for standard genome sequencing and annotation.</title>
        <authorList>
            <consortium name="The Broad Institute Genomics Platform"/>
            <consortium name="The Broad Institute Genome Sequencing Center for Infectious Disease"/>
            <person name="Wu L."/>
            <person name="Ma J."/>
        </authorList>
    </citation>
    <scope>NUCLEOTIDE SEQUENCE [LARGE SCALE GENOMIC DNA]</scope>
    <source>
        <strain evidence="4">CGMCC 1.16326</strain>
    </source>
</reference>
<proteinExistence type="predicted"/>
<evidence type="ECO:0000259" key="1">
    <source>
        <dbReference type="Pfam" id="PF10979"/>
    </source>
</evidence>
<keyword evidence="4" id="KW-1185">Reference proteome</keyword>